<accession>A0A2N0UKY8</accession>
<keyword evidence="1 2" id="KW-0238">DNA-binding</keyword>
<sequence length="204" mass="23492">MIKNTFYNLPEEKRKRITDAIFNEFAGSSGERVSINNIIKNANISRGSFYQYFDDKVDLVEVMTRSFINFSLEKATEVISRTHGDIFVTYDLLFEILCECSKDAKQSIIMKNLIKNIKANDSLVSEYFINRFKGVAELVSVTNNFDRSNLKYTSDEDVKCLSQILTQVLKNAVFNVFVIGKPFDEVHREYHRKLEIIKTGAIAD</sequence>
<dbReference type="Proteomes" id="UP000233425">
    <property type="component" value="Unassembled WGS sequence"/>
</dbReference>
<dbReference type="InterPro" id="IPR050624">
    <property type="entry name" value="HTH-type_Tx_Regulator"/>
</dbReference>
<evidence type="ECO:0000256" key="1">
    <source>
        <dbReference type="ARBA" id="ARBA00023125"/>
    </source>
</evidence>
<protein>
    <submittedName>
        <fullName evidence="4">DNA-binding transcriptional repressor AcrR</fullName>
    </submittedName>
</protein>
<evidence type="ECO:0000259" key="3">
    <source>
        <dbReference type="PROSITE" id="PS50977"/>
    </source>
</evidence>
<dbReference type="PANTHER" id="PTHR43479:SF11">
    <property type="entry name" value="ACREF_ENVCD OPERON REPRESSOR-RELATED"/>
    <property type="match status" value="1"/>
</dbReference>
<evidence type="ECO:0000313" key="4">
    <source>
        <dbReference type="EMBL" id="PKD27641.1"/>
    </source>
</evidence>
<dbReference type="AlphaFoldDB" id="A0A2N0UKY8"/>
<evidence type="ECO:0000313" key="5">
    <source>
        <dbReference type="Proteomes" id="UP000233425"/>
    </source>
</evidence>
<dbReference type="PANTHER" id="PTHR43479">
    <property type="entry name" value="ACREF/ENVCD OPERON REPRESSOR-RELATED"/>
    <property type="match status" value="1"/>
</dbReference>
<evidence type="ECO:0000256" key="2">
    <source>
        <dbReference type="PROSITE-ProRule" id="PRU00335"/>
    </source>
</evidence>
<gene>
    <name evidence="4" type="ORF">RBATCC27255_01402</name>
</gene>
<reference evidence="4" key="1">
    <citation type="journal article" date="2018" name="Environ. Microbiol.">
        <title>Sporulation capability and amylosome conservation among diverse human colonic and rumen isolates of the keystone starch-degrader Ruminococcus bromii.</title>
        <authorList>
            <person name="Mukhopadhya I."/>
            <person name="Morais S."/>
            <person name="Laverde-Gomez J."/>
            <person name="Sheridan P.O."/>
            <person name="Walker A.W."/>
            <person name="Kelly W."/>
            <person name="Klieve A.V."/>
            <person name="Ouwerkerk D."/>
            <person name="Duncan S.H."/>
            <person name="Louis P."/>
            <person name="Koropatkin N."/>
            <person name="Cockburn D."/>
            <person name="Kibler R."/>
            <person name="Cooper P.J."/>
            <person name="Sandoval C."/>
            <person name="Crost E."/>
            <person name="Juge N."/>
            <person name="Bayer E.A."/>
            <person name="Flint H.J."/>
        </authorList>
    </citation>
    <scope>NUCLEOTIDE SEQUENCE [LARGE SCALE GENOMIC DNA]</scope>
    <source>
        <strain evidence="4">ATCC 27255</strain>
    </source>
</reference>
<keyword evidence="5" id="KW-1185">Reference proteome</keyword>
<dbReference type="InterPro" id="IPR009057">
    <property type="entry name" value="Homeodomain-like_sf"/>
</dbReference>
<dbReference type="Pfam" id="PF00440">
    <property type="entry name" value="TetR_N"/>
    <property type="match status" value="1"/>
</dbReference>
<dbReference type="EMBL" id="NNSR01000069">
    <property type="protein sequence ID" value="PKD27641.1"/>
    <property type="molecule type" value="Genomic_DNA"/>
</dbReference>
<dbReference type="GO" id="GO:0003677">
    <property type="term" value="F:DNA binding"/>
    <property type="evidence" value="ECO:0007669"/>
    <property type="project" value="UniProtKB-UniRule"/>
</dbReference>
<feature type="DNA-binding region" description="H-T-H motif" evidence="2">
    <location>
        <begin position="34"/>
        <end position="53"/>
    </location>
</feature>
<name>A0A2N0UKY8_9FIRM</name>
<dbReference type="Gene3D" id="1.10.357.10">
    <property type="entry name" value="Tetracycline Repressor, domain 2"/>
    <property type="match status" value="1"/>
</dbReference>
<dbReference type="GeneID" id="93768057"/>
<dbReference type="RefSeq" id="WP_169923291.1">
    <property type="nucleotide sequence ID" value="NZ_CABMMZ010000069.1"/>
</dbReference>
<dbReference type="SUPFAM" id="SSF46689">
    <property type="entry name" value="Homeodomain-like"/>
    <property type="match status" value="1"/>
</dbReference>
<comment type="caution">
    <text evidence="4">The sequence shown here is derived from an EMBL/GenBank/DDBJ whole genome shotgun (WGS) entry which is preliminary data.</text>
</comment>
<dbReference type="InterPro" id="IPR001647">
    <property type="entry name" value="HTH_TetR"/>
</dbReference>
<dbReference type="PROSITE" id="PS50977">
    <property type="entry name" value="HTH_TETR_2"/>
    <property type="match status" value="1"/>
</dbReference>
<proteinExistence type="predicted"/>
<dbReference type="Pfam" id="PF17924">
    <property type="entry name" value="TetR_C_19"/>
    <property type="match status" value="1"/>
</dbReference>
<organism evidence="4 5">
    <name type="scientific">Ruminococcus bromii</name>
    <dbReference type="NCBI Taxonomy" id="40518"/>
    <lineage>
        <taxon>Bacteria</taxon>
        <taxon>Bacillati</taxon>
        <taxon>Bacillota</taxon>
        <taxon>Clostridia</taxon>
        <taxon>Eubacteriales</taxon>
        <taxon>Oscillospiraceae</taxon>
        <taxon>Ruminococcus</taxon>
    </lineage>
</organism>
<feature type="domain" description="HTH tetR-type" evidence="3">
    <location>
        <begin position="11"/>
        <end position="71"/>
    </location>
</feature>